<comment type="caution">
    <text evidence="1">The sequence shown here is derived from an EMBL/GenBank/DDBJ whole genome shotgun (WGS) entry which is preliminary data.</text>
</comment>
<dbReference type="Proteomes" id="UP001474421">
    <property type="component" value="Unassembled WGS sequence"/>
</dbReference>
<organism evidence="1 2">
    <name type="scientific">Crotalus adamanteus</name>
    <name type="common">Eastern diamondback rattlesnake</name>
    <dbReference type="NCBI Taxonomy" id="8729"/>
    <lineage>
        <taxon>Eukaryota</taxon>
        <taxon>Metazoa</taxon>
        <taxon>Chordata</taxon>
        <taxon>Craniata</taxon>
        <taxon>Vertebrata</taxon>
        <taxon>Euteleostomi</taxon>
        <taxon>Lepidosauria</taxon>
        <taxon>Squamata</taxon>
        <taxon>Bifurcata</taxon>
        <taxon>Unidentata</taxon>
        <taxon>Episquamata</taxon>
        <taxon>Toxicofera</taxon>
        <taxon>Serpentes</taxon>
        <taxon>Colubroidea</taxon>
        <taxon>Viperidae</taxon>
        <taxon>Crotalinae</taxon>
        <taxon>Crotalus</taxon>
    </lineage>
</organism>
<evidence type="ECO:0000313" key="1">
    <source>
        <dbReference type="EMBL" id="KAK9411819.1"/>
    </source>
</evidence>
<gene>
    <name evidence="1" type="ORF">NXF25_002994</name>
</gene>
<dbReference type="AlphaFoldDB" id="A0AAW1CBE9"/>
<dbReference type="EMBL" id="JAOTOJ010000001">
    <property type="protein sequence ID" value="KAK9411819.1"/>
    <property type="molecule type" value="Genomic_DNA"/>
</dbReference>
<accession>A0AAW1CBE9</accession>
<sequence>MSRRKIYKDDPPDLLDGLFFKRSLQLFKQLVDKTVAQKREQRLGLPVKDSVKSLFGPDVKAQDVKTFYRKISNNPDGKTEWCEHQNKYTETQAISYAILQC</sequence>
<evidence type="ECO:0000313" key="2">
    <source>
        <dbReference type="Proteomes" id="UP001474421"/>
    </source>
</evidence>
<reference evidence="1 2" key="1">
    <citation type="journal article" date="2024" name="Proc. Natl. Acad. Sci. U.S.A.">
        <title>The genetic regulatory architecture and epigenomic basis for age-related changes in rattlesnake venom.</title>
        <authorList>
            <person name="Hogan M.P."/>
            <person name="Holding M.L."/>
            <person name="Nystrom G.S."/>
            <person name="Colston T.J."/>
            <person name="Bartlett D.A."/>
            <person name="Mason A.J."/>
            <person name="Ellsworth S.A."/>
            <person name="Rautsaw R.M."/>
            <person name="Lawrence K.C."/>
            <person name="Strickland J.L."/>
            <person name="He B."/>
            <person name="Fraser P."/>
            <person name="Margres M.J."/>
            <person name="Gilbert D.M."/>
            <person name="Gibbs H.L."/>
            <person name="Parkinson C.L."/>
            <person name="Rokyta D.R."/>
        </authorList>
    </citation>
    <scope>NUCLEOTIDE SEQUENCE [LARGE SCALE GENOMIC DNA]</scope>
    <source>
        <strain evidence="1">DRR0105</strain>
    </source>
</reference>
<name>A0AAW1CBE9_CROAD</name>
<protein>
    <submittedName>
        <fullName evidence="1">WD repeat-containing protein 64</fullName>
    </submittedName>
</protein>
<proteinExistence type="predicted"/>
<keyword evidence="2" id="KW-1185">Reference proteome</keyword>